<accession>A0A6J5MCL4</accession>
<reference evidence="1" key="1">
    <citation type="submission" date="2020-04" db="EMBL/GenBank/DDBJ databases">
        <authorList>
            <person name="Chiriac C."/>
            <person name="Salcher M."/>
            <person name="Ghai R."/>
            <person name="Kavagutti S V."/>
        </authorList>
    </citation>
    <scope>NUCLEOTIDE SEQUENCE</scope>
</reference>
<organism evidence="1">
    <name type="scientific">uncultured Caudovirales phage</name>
    <dbReference type="NCBI Taxonomy" id="2100421"/>
    <lineage>
        <taxon>Viruses</taxon>
        <taxon>Duplodnaviria</taxon>
        <taxon>Heunggongvirae</taxon>
        <taxon>Uroviricota</taxon>
        <taxon>Caudoviricetes</taxon>
        <taxon>Peduoviridae</taxon>
        <taxon>Maltschvirus</taxon>
        <taxon>Maltschvirus maltsch</taxon>
    </lineage>
</organism>
<protein>
    <submittedName>
        <fullName evidence="1">Uncharacterized protein</fullName>
    </submittedName>
</protein>
<dbReference type="EMBL" id="LR796437">
    <property type="protein sequence ID" value="CAB4144348.1"/>
    <property type="molecule type" value="Genomic_DNA"/>
</dbReference>
<proteinExistence type="predicted"/>
<sequence>MKNILIGLFVFAAIGLTAFKNDRSKTLDANYDDASSTFYSYSVSDTITNTEIDTITIPVSLLSPWSGYWSVVATNLSGTTYILPTVLQAASSTDYTSVATLDTLNTNGLVQSNEDAIIGGTKYRLVLTGVGTQSTKYTAYFVAKNP</sequence>
<evidence type="ECO:0000313" key="1">
    <source>
        <dbReference type="EMBL" id="CAB4144348.1"/>
    </source>
</evidence>
<gene>
    <name evidence="1" type="ORF">UFOVP458_32</name>
</gene>
<name>A0A6J5MCL4_9CAUD</name>